<evidence type="ECO:0000313" key="11">
    <source>
        <dbReference type="EMBL" id="MBW7454301.1"/>
    </source>
</evidence>
<feature type="domain" description="N-acetyltransferase" evidence="10">
    <location>
        <begin position="1"/>
        <end position="145"/>
    </location>
</feature>
<organism evidence="11 12">
    <name type="scientific">Paenibacillus sepulcri</name>
    <dbReference type="NCBI Taxonomy" id="359917"/>
    <lineage>
        <taxon>Bacteria</taxon>
        <taxon>Bacillati</taxon>
        <taxon>Bacillota</taxon>
        <taxon>Bacilli</taxon>
        <taxon>Bacillales</taxon>
        <taxon>Paenibacillaceae</taxon>
        <taxon>Paenibacillus</taxon>
    </lineage>
</organism>
<dbReference type="InterPro" id="IPR016181">
    <property type="entry name" value="Acyl_CoA_acyltransferase"/>
</dbReference>
<dbReference type="Proteomes" id="UP001519887">
    <property type="component" value="Unassembled WGS sequence"/>
</dbReference>
<evidence type="ECO:0000256" key="3">
    <source>
        <dbReference type="ARBA" id="ARBA00010712"/>
    </source>
</evidence>
<name>A0ABS7C070_9BACL</name>
<comment type="function">
    <text evidence="1 9">Catalyzes the acetylation of L-2,4-diaminobutyrate (DABA) to gamma-N-acetyl-alpha,gamma-diaminobutyric acid (ADABA) with acetyl coenzyme A.</text>
</comment>
<comment type="pathway">
    <text evidence="2 9">Amine and polyamine biosynthesis; ectoine biosynthesis; L-ectoine from L-aspartate 4-semialdehyde: step 2/3.</text>
</comment>
<dbReference type="InterPro" id="IPR000182">
    <property type="entry name" value="GNAT_dom"/>
</dbReference>
<sequence length="165" mass="18516">MNKPSASDGKQVWQLVKDAGTLDLNSVYSYIMLCDVFRDTCVIAVQEERIVGFMSAYKRPDQPDTLFIWQAVVGSAWQGNGLGKKMLRELLSREENGPIRFVEATIGPDNMASQRMLMGLGEENGGQCHITEYYPAAYFTEESDHEPELLFRVGPFTNNSLGVIR</sequence>
<evidence type="ECO:0000256" key="6">
    <source>
        <dbReference type="ARBA" id="ARBA00022679"/>
    </source>
</evidence>
<evidence type="ECO:0000259" key="10">
    <source>
        <dbReference type="PROSITE" id="PS51186"/>
    </source>
</evidence>
<protein>
    <recommendedName>
        <fullName evidence="5 9">L-2,4-diaminobutyric acid acetyltransferase</fullName>
        <shortName evidence="9">DABA acetyltransferase</shortName>
        <ecNumber evidence="4 9">2.3.1.178</ecNumber>
    </recommendedName>
</protein>
<dbReference type="EMBL" id="JAHZIK010000182">
    <property type="protein sequence ID" value="MBW7454301.1"/>
    <property type="molecule type" value="Genomic_DNA"/>
</dbReference>
<keyword evidence="12" id="KW-1185">Reference proteome</keyword>
<evidence type="ECO:0000256" key="2">
    <source>
        <dbReference type="ARBA" id="ARBA00004978"/>
    </source>
</evidence>
<reference evidence="11 12" key="1">
    <citation type="submission" date="2021-07" db="EMBL/GenBank/DDBJ databases">
        <title>Paenibacillus radiodurans sp. nov., isolated from the southeastern edge of Tengger Desert.</title>
        <authorList>
            <person name="Zhang G."/>
        </authorList>
    </citation>
    <scope>NUCLEOTIDE SEQUENCE [LARGE SCALE GENOMIC DNA]</scope>
    <source>
        <strain evidence="11 12">CCM 7311</strain>
    </source>
</reference>
<keyword evidence="6 9" id="KW-0808">Transferase</keyword>
<accession>A0ABS7C070</accession>
<evidence type="ECO:0000256" key="9">
    <source>
        <dbReference type="RuleBase" id="RU365045"/>
    </source>
</evidence>
<evidence type="ECO:0000313" key="12">
    <source>
        <dbReference type="Proteomes" id="UP001519887"/>
    </source>
</evidence>
<dbReference type="NCBIfam" id="TIGR02406">
    <property type="entry name" value="ectoine_EctA"/>
    <property type="match status" value="1"/>
</dbReference>
<evidence type="ECO:0000256" key="1">
    <source>
        <dbReference type="ARBA" id="ARBA00003741"/>
    </source>
</evidence>
<dbReference type="EC" id="2.3.1.178" evidence="4 9"/>
<dbReference type="Pfam" id="PF00583">
    <property type="entry name" value="Acetyltransf_1"/>
    <property type="match status" value="1"/>
</dbReference>
<dbReference type="InterPro" id="IPR012772">
    <property type="entry name" value="Ectoine_EctA"/>
</dbReference>
<comment type="similarity">
    <text evidence="3 9">Belongs to the acetyltransferase family. EctA subfamily.</text>
</comment>
<dbReference type="SUPFAM" id="SSF55729">
    <property type="entry name" value="Acyl-CoA N-acyltransferases (Nat)"/>
    <property type="match status" value="1"/>
</dbReference>
<dbReference type="PROSITE" id="PS51186">
    <property type="entry name" value="GNAT"/>
    <property type="match status" value="1"/>
</dbReference>
<keyword evidence="7 9" id="KW-0012">Acyltransferase</keyword>
<evidence type="ECO:0000256" key="8">
    <source>
        <dbReference type="ARBA" id="ARBA00048924"/>
    </source>
</evidence>
<evidence type="ECO:0000256" key="4">
    <source>
        <dbReference type="ARBA" id="ARBA00012355"/>
    </source>
</evidence>
<evidence type="ECO:0000256" key="7">
    <source>
        <dbReference type="ARBA" id="ARBA00023315"/>
    </source>
</evidence>
<proteinExistence type="inferred from homology"/>
<gene>
    <name evidence="9 11" type="primary">ectA</name>
    <name evidence="11" type="ORF">K0U00_09690</name>
</gene>
<comment type="catalytic activity">
    <reaction evidence="8 9">
        <text>L-2,4-diaminobutanoate + acetyl-CoA = (2S)-4-acetamido-2-aminobutanoate + CoA + H(+)</text>
        <dbReference type="Rhea" id="RHEA:16901"/>
        <dbReference type="ChEBI" id="CHEBI:15378"/>
        <dbReference type="ChEBI" id="CHEBI:57287"/>
        <dbReference type="ChEBI" id="CHEBI:57288"/>
        <dbReference type="ChEBI" id="CHEBI:58761"/>
        <dbReference type="ChEBI" id="CHEBI:58929"/>
        <dbReference type="EC" id="2.3.1.178"/>
    </reaction>
</comment>
<comment type="caution">
    <text evidence="11">The sequence shown here is derived from an EMBL/GenBank/DDBJ whole genome shotgun (WGS) entry which is preliminary data.</text>
</comment>
<evidence type="ECO:0000256" key="5">
    <source>
        <dbReference type="ARBA" id="ARBA00017935"/>
    </source>
</evidence>
<dbReference type="Gene3D" id="3.40.630.30">
    <property type="match status" value="1"/>
</dbReference>
<dbReference type="CDD" id="cd04301">
    <property type="entry name" value="NAT_SF"/>
    <property type="match status" value="1"/>
</dbReference>
<dbReference type="GO" id="GO:0033816">
    <property type="term" value="F:diaminobutyrate acetyltransferase activity"/>
    <property type="evidence" value="ECO:0007669"/>
    <property type="project" value="UniProtKB-EC"/>
</dbReference>